<dbReference type="GO" id="GO:0008289">
    <property type="term" value="F:lipid binding"/>
    <property type="evidence" value="ECO:0007669"/>
    <property type="project" value="UniProtKB-KW"/>
</dbReference>
<evidence type="ECO:0000256" key="8">
    <source>
        <dbReference type="ARBA" id="ARBA00023054"/>
    </source>
</evidence>
<evidence type="ECO:0000256" key="5">
    <source>
        <dbReference type="ARBA" id="ARBA00019863"/>
    </source>
</evidence>
<evidence type="ECO:0000256" key="9">
    <source>
        <dbReference type="ARBA" id="ARBA00023121"/>
    </source>
</evidence>
<evidence type="ECO:0000256" key="1">
    <source>
        <dbReference type="ARBA" id="ARBA00004294"/>
    </source>
</evidence>
<keyword evidence="8" id="KW-0175">Coiled coil</keyword>
<evidence type="ECO:0000256" key="4">
    <source>
        <dbReference type="ARBA" id="ARBA00008233"/>
    </source>
</evidence>
<keyword evidence="9" id="KW-0446">Lipid-binding</keyword>
<dbReference type="AlphaFoldDB" id="A0AAW1UDK9"/>
<keyword evidence="6" id="KW-0963">Cytoplasm</keyword>
<gene>
    <name evidence="14" type="ORF">WA026_017263</name>
</gene>
<dbReference type="Proteomes" id="UP001431783">
    <property type="component" value="Unassembled WGS sequence"/>
</dbReference>
<keyword evidence="7" id="KW-1000">Mitochondrion outer membrane</keyword>
<comment type="subcellular location">
    <subcellularLocation>
        <location evidence="3">Cytoplasm</location>
    </subcellularLocation>
    <subcellularLocation>
        <location evidence="2">Mitochondrion matrix</location>
    </subcellularLocation>
    <subcellularLocation>
        <location evidence="1">Mitochondrion outer membrane</location>
    </subcellularLocation>
</comment>
<evidence type="ECO:0000256" key="12">
    <source>
        <dbReference type="ARBA" id="ARBA00032687"/>
    </source>
</evidence>
<feature type="domain" description="Mitochondria-eating protein C-terminal" evidence="13">
    <location>
        <begin position="312"/>
        <end position="505"/>
    </location>
</feature>
<evidence type="ECO:0000256" key="6">
    <source>
        <dbReference type="ARBA" id="ARBA00022490"/>
    </source>
</evidence>
<dbReference type="InterPro" id="IPR031981">
    <property type="entry name" value="MIEAP_C"/>
</dbReference>
<dbReference type="PANTHER" id="PTHR21771:SF1">
    <property type="entry name" value="MITOCHONDRIA-EATING PROTEIN"/>
    <property type="match status" value="1"/>
</dbReference>
<comment type="similarity">
    <text evidence="4">Belongs to the MIEAP family.</text>
</comment>
<dbReference type="GO" id="GO:0005741">
    <property type="term" value="C:mitochondrial outer membrane"/>
    <property type="evidence" value="ECO:0007669"/>
    <property type="project" value="UniProtKB-SubCell"/>
</dbReference>
<dbReference type="InterPro" id="IPR026169">
    <property type="entry name" value="MIEAP"/>
</dbReference>
<reference evidence="14 15" key="1">
    <citation type="submission" date="2023-03" db="EMBL/GenBank/DDBJ databases">
        <title>Genome insight into feeding habits of ladybird beetles.</title>
        <authorList>
            <person name="Li H.-S."/>
            <person name="Huang Y.-H."/>
            <person name="Pang H."/>
        </authorList>
    </citation>
    <scope>NUCLEOTIDE SEQUENCE [LARGE SCALE GENOMIC DNA]</scope>
    <source>
        <strain evidence="14">SYSU_2023b</strain>
        <tissue evidence="14">Whole body</tissue>
    </source>
</reference>
<evidence type="ECO:0000256" key="2">
    <source>
        <dbReference type="ARBA" id="ARBA00004305"/>
    </source>
</evidence>
<accession>A0AAW1UDK9</accession>
<evidence type="ECO:0000313" key="15">
    <source>
        <dbReference type="Proteomes" id="UP001431783"/>
    </source>
</evidence>
<evidence type="ECO:0000256" key="3">
    <source>
        <dbReference type="ARBA" id="ARBA00004496"/>
    </source>
</evidence>
<keyword evidence="15" id="KW-1185">Reference proteome</keyword>
<name>A0AAW1UDK9_9CUCU</name>
<keyword evidence="11" id="KW-0472">Membrane</keyword>
<comment type="caution">
    <text evidence="14">The sequence shown here is derived from an EMBL/GenBank/DDBJ whole genome shotgun (WGS) entry which is preliminary data.</text>
</comment>
<proteinExistence type="inferred from homology"/>
<evidence type="ECO:0000259" key="13">
    <source>
        <dbReference type="Pfam" id="PF16026"/>
    </source>
</evidence>
<dbReference type="EMBL" id="JARQZJ010000070">
    <property type="protein sequence ID" value="KAK9881741.1"/>
    <property type="molecule type" value="Genomic_DNA"/>
</dbReference>
<protein>
    <recommendedName>
        <fullName evidence="5">Mitochondria-eating protein</fullName>
    </recommendedName>
    <alternativeName>
        <fullName evidence="12">Spermatogenesis-associated protein 18</fullName>
    </alternativeName>
</protein>
<dbReference type="Pfam" id="PF16026">
    <property type="entry name" value="MIEAP"/>
    <property type="match status" value="1"/>
</dbReference>
<dbReference type="GO" id="GO:0035695">
    <property type="term" value="P:mitophagy by internal vacuole formation"/>
    <property type="evidence" value="ECO:0007669"/>
    <property type="project" value="TreeGrafter"/>
</dbReference>
<dbReference type="PANTHER" id="PTHR21771">
    <property type="entry name" value="MITOCHONDRIA-EATING PROTEIN-RELATED"/>
    <property type="match status" value="1"/>
</dbReference>
<evidence type="ECO:0000256" key="10">
    <source>
        <dbReference type="ARBA" id="ARBA00023128"/>
    </source>
</evidence>
<dbReference type="GO" id="GO:0035694">
    <property type="term" value="P:mitochondrial protein catabolic process"/>
    <property type="evidence" value="ECO:0007669"/>
    <property type="project" value="InterPro"/>
</dbReference>
<evidence type="ECO:0000313" key="14">
    <source>
        <dbReference type="EMBL" id="KAK9881741.1"/>
    </source>
</evidence>
<keyword evidence="10" id="KW-0496">Mitochondrion</keyword>
<evidence type="ECO:0000256" key="11">
    <source>
        <dbReference type="ARBA" id="ARBA00023136"/>
    </source>
</evidence>
<sequence>MRECGDRIRRERTSPSSPRLVLRRVLVLSEGRQFREAAQVLQKLGASSIAAVAQDLPLDLLVEGLPHSAQLLETLFNKLIASGQRPNINAEQVVWQLVRLFASLDDPTLKTKVARLSKALLDYQPDFYRLLTQRKKSLEQAIQGLGCHGLMQDATGLTHLHVALKNELCRHIEAYKSASHRLDELGLVSSDSKKPVDSSHQRLLNLHHDDVQQRLIDNKTILTILDKQALQQLRPLIDVLSNRVQNDKEALFCVSQIKKLHPVDEQMPVATLLMSFSKGCGALLDLMQVPESPCTSEGYHSEPESEFDSRKDSIGRYAALYHQSRPRALEALDSLPDLIHATQLKSKILFSVVVLAFRTCKSIREQKIREVFHILHVNHHRTGPAQSLREETMRFLSSSSETFPLTDAENQVRTLVCDTLREYKCLEGSVALRRYIEEVTRTAWHLVNQVPPFELETDFQTPVRMQAHIHQRHHSSDRTSDMVLSYLWPGLHLQTACVYKAVVVTGNT</sequence>
<dbReference type="GO" id="GO:0005759">
    <property type="term" value="C:mitochondrial matrix"/>
    <property type="evidence" value="ECO:0007669"/>
    <property type="project" value="UniProtKB-SubCell"/>
</dbReference>
<evidence type="ECO:0000256" key="7">
    <source>
        <dbReference type="ARBA" id="ARBA00022787"/>
    </source>
</evidence>
<organism evidence="14 15">
    <name type="scientific">Henosepilachna vigintioctopunctata</name>
    <dbReference type="NCBI Taxonomy" id="420089"/>
    <lineage>
        <taxon>Eukaryota</taxon>
        <taxon>Metazoa</taxon>
        <taxon>Ecdysozoa</taxon>
        <taxon>Arthropoda</taxon>
        <taxon>Hexapoda</taxon>
        <taxon>Insecta</taxon>
        <taxon>Pterygota</taxon>
        <taxon>Neoptera</taxon>
        <taxon>Endopterygota</taxon>
        <taxon>Coleoptera</taxon>
        <taxon>Polyphaga</taxon>
        <taxon>Cucujiformia</taxon>
        <taxon>Coccinelloidea</taxon>
        <taxon>Coccinellidae</taxon>
        <taxon>Epilachninae</taxon>
        <taxon>Epilachnini</taxon>
        <taxon>Henosepilachna</taxon>
    </lineage>
</organism>